<evidence type="ECO:0000256" key="8">
    <source>
        <dbReference type="SAM" id="Phobius"/>
    </source>
</evidence>
<dbReference type="Gene3D" id="3.50.50.100">
    <property type="match status" value="1"/>
</dbReference>
<dbReference type="InterPro" id="IPR045024">
    <property type="entry name" value="NDH-2"/>
</dbReference>
<dbReference type="GO" id="GO:0050136">
    <property type="term" value="F:NADH dehydrogenase (quinone) (non-electrogenic) activity"/>
    <property type="evidence" value="ECO:0007669"/>
    <property type="project" value="UniProtKB-EC"/>
</dbReference>
<name>A0AA40T198_9NOST</name>
<dbReference type="EMBL" id="VJXY01000036">
    <property type="protein sequence ID" value="MBD6619129.1"/>
    <property type="molecule type" value="Genomic_DNA"/>
</dbReference>
<dbReference type="AlphaFoldDB" id="A0AA40T198"/>
<dbReference type="InterPro" id="IPR036188">
    <property type="entry name" value="FAD/NAD-bd_sf"/>
</dbReference>
<feature type="domain" description="FAD/NAD(P)-binding" evidence="9">
    <location>
        <begin position="5"/>
        <end position="335"/>
    </location>
</feature>
<dbReference type="RefSeq" id="WP_191760326.1">
    <property type="nucleotide sequence ID" value="NZ_VJXY01000036.1"/>
</dbReference>
<evidence type="ECO:0000256" key="3">
    <source>
        <dbReference type="ARBA" id="ARBA00022630"/>
    </source>
</evidence>
<proteinExistence type="inferred from homology"/>
<dbReference type="PANTHER" id="PTHR43706">
    <property type="entry name" value="NADH DEHYDROGENASE"/>
    <property type="match status" value="1"/>
</dbReference>
<reference evidence="10" key="1">
    <citation type="submission" date="2019-07" db="EMBL/GenBank/DDBJ databases">
        <title>Toxilogical consequences of a new and cryptic species of cyanobacteria (Komarekiella delphini-convector) recovered from the epidermis of a bottlenose dolphin and 1500 ft. in the air.</title>
        <authorList>
            <person name="Brown A.O."/>
            <person name="Dvorak P."/>
            <person name="Villanueva C.D."/>
            <person name="Foss A.J."/>
            <person name="Garvey A.D."/>
            <person name="Gibson Q.A."/>
            <person name="Johansen J.R."/>
            <person name="Casamatta D.A."/>
        </authorList>
    </citation>
    <scope>NUCLEOTIDE SEQUENCE</scope>
    <source>
        <strain evidence="10">SJRDD-AB1</strain>
    </source>
</reference>
<keyword evidence="6" id="KW-0520">NAD</keyword>
<accession>A0AA40T198</accession>
<keyword evidence="11" id="KW-1185">Reference proteome</keyword>
<dbReference type="PRINTS" id="PR00411">
    <property type="entry name" value="PNDRDTASEI"/>
</dbReference>
<keyword evidence="8" id="KW-0812">Transmembrane</keyword>
<dbReference type="PRINTS" id="PR00368">
    <property type="entry name" value="FADPNR"/>
</dbReference>
<keyword evidence="4" id="KW-0274">FAD</keyword>
<sequence length="449" mass="50115">MKNSRVVIVGAGFGGLQAAQCLADSGADVLLIDRNNYHTFIPLLYQVATGQLEPEYIAYPIRTILRRFSCLWNAKETRRHRIPKVQFLMAEVQQVDFSAQIIETDDCVISYDFLVLATGSQTRFLGVPGASEYAFSMRTLEEAIALRNHIFSCFEKAIQESDPSRRQQLLTFAIVGGGPTGVEMVGAFVEMLRGHLRQDYPTIDLGQVRLILVQSGDRLLADFPQKLGIYTYKRLRQLGVEVYLQTRVNQVTLGSVHLQNNQIIPTATVIWTAGLEANSPATSEEVALANKGKLIVHPTLQLLEQLHVYAIGDLAYLEKNGKPLAGIAPEALQQGVTVAQNIKRQLRGKLPKPFSYFNNGRLAIIGCYSGVGKIGAFAFTGFFAWLMWLGVHLVYVPGYRSRLLVLLTWLHTYLLRDRAVRLILSTKNVGIQNSQVLPKPKLDVFQKSR</sequence>
<evidence type="ECO:0000256" key="7">
    <source>
        <dbReference type="ARBA" id="ARBA00047599"/>
    </source>
</evidence>
<keyword evidence="8" id="KW-1133">Transmembrane helix</keyword>
<evidence type="ECO:0000313" key="11">
    <source>
        <dbReference type="Proteomes" id="UP001165986"/>
    </source>
</evidence>
<evidence type="ECO:0000256" key="4">
    <source>
        <dbReference type="ARBA" id="ARBA00022827"/>
    </source>
</evidence>
<keyword evidence="3" id="KW-0285">Flavoprotein</keyword>
<comment type="caution">
    <text evidence="10">The sequence shown here is derived from an EMBL/GenBank/DDBJ whole genome shotgun (WGS) entry which is preliminary data.</text>
</comment>
<keyword evidence="5" id="KW-0560">Oxidoreductase</keyword>
<evidence type="ECO:0000259" key="9">
    <source>
        <dbReference type="Pfam" id="PF07992"/>
    </source>
</evidence>
<dbReference type="EC" id="1.6.5.9" evidence="2"/>
<evidence type="ECO:0000313" key="10">
    <source>
        <dbReference type="EMBL" id="MBD6619129.1"/>
    </source>
</evidence>
<evidence type="ECO:0000256" key="6">
    <source>
        <dbReference type="ARBA" id="ARBA00023027"/>
    </source>
</evidence>
<dbReference type="SUPFAM" id="SSF51905">
    <property type="entry name" value="FAD/NAD(P)-binding domain"/>
    <property type="match status" value="1"/>
</dbReference>
<dbReference type="PANTHER" id="PTHR43706:SF47">
    <property type="entry name" value="EXTERNAL NADH-UBIQUINONE OXIDOREDUCTASE 1, MITOCHONDRIAL-RELATED"/>
    <property type="match status" value="1"/>
</dbReference>
<evidence type="ECO:0000256" key="5">
    <source>
        <dbReference type="ARBA" id="ARBA00023002"/>
    </source>
</evidence>
<gene>
    <name evidence="10" type="ORF">FNW02_25720</name>
</gene>
<keyword evidence="8" id="KW-0472">Membrane</keyword>
<dbReference type="Proteomes" id="UP001165986">
    <property type="component" value="Unassembled WGS sequence"/>
</dbReference>
<evidence type="ECO:0000256" key="2">
    <source>
        <dbReference type="ARBA" id="ARBA00012637"/>
    </source>
</evidence>
<comment type="catalytic activity">
    <reaction evidence="7">
        <text>a quinone + NADH + H(+) = a quinol + NAD(+)</text>
        <dbReference type="Rhea" id="RHEA:46160"/>
        <dbReference type="ChEBI" id="CHEBI:15378"/>
        <dbReference type="ChEBI" id="CHEBI:24646"/>
        <dbReference type="ChEBI" id="CHEBI:57540"/>
        <dbReference type="ChEBI" id="CHEBI:57945"/>
        <dbReference type="ChEBI" id="CHEBI:132124"/>
        <dbReference type="EC" id="1.6.5.9"/>
    </reaction>
</comment>
<dbReference type="Pfam" id="PF07992">
    <property type="entry name" value="Pyr_redox_2"/>
    <property type="match status" value="1"/>
</dbReference>
<dbReference type="InterPro" id="IPR023753">
    <property type="entry name" value="FAD/NAD-binding_dom"/>
</dbReference>
<evidence type="ECO:0000256" key="1">
    <source>
        <dbReference type="ARBA" id="ARBA00005272"/>
    </source>
</evidence>
<organism evidence="10 11">
    <name type="scientific">Komarekiella delphini-convector SJRDD-AB1</name>
    <dbReference type="NCBI Taxonomy" id="2593771"/>
    <lineage>
        <taxon>Bacteria</taxon>
        <taxon>Bacillati</taxon>
        <taxon>Cyanobacteriota</taxon>
        <taxon>Cyanophyceae</taxon>
        <taxon>Nostocales</taxon>
        <taxon>Nostocaceae</taxon>
        <taxon>Komarekiella</taxon>
        <taxon>Komarekiella delphini-convector</taxon>
    </lineage>
</organism>
<feature type="transmembrane region" description="Helical" evidence="8">
    <location>
        <begin position="374"/>
        <end position="396"/>
    </location>
</feature>
<comment type="similarity">
    <text evidence="1">Belongs to the NADH dehydrogenase family.</text>
</comment>
<protein>
    <recommendedName>
        <fullName evidence="2">NADH:ubiquinone reductase (non-electrogenic)</fullName>
        <ecNumber evidence="2">1.6.5.9</ecNumber>
    </recommendedName>
</protein>